<dbReference type="GO" id="GO:0016020">
    <property type="term" value="C:membrane"/>
    <property type="evidence" value="ECO:0007669"/>
    <property type="project" value="UniProtKB-SubCell"/>
</dbReference>
<feature type="transmembrane region" description="Helical" evidence="6">
    <location>
        <begin position="93"/>
        <end position="113"/>
    </location>
</feature>
<feature type="domain" description="EamA" evidence="7">
    <location>
        <begin position="11"/>
        <end position="136"/>
    </location>
</feature>
<dbReference type="Pfam" id="PF00892">
    <property type="entry name" value="EamA"/>
    <property type="match status" value="2"/>
</dbReference>
<feature type="transmembrane region" description="Helical" evidence="6">
    <location>
        <begin position="9"/>
        <end position="29"/>
    </location>
</feature>
<feature type="transmembrane region" description="Helical" evidence="6">
    <location>
        <begin position="146"/>
        <end position="166"/>
    </location>
</feature>
<feature type="transmembrane region" description="Helical" evidence="6">
    <location>
        <begin position="263"/>
        <end position="279"/>
    </location>
</feature>
<feature type="transmembrane region" description="Helical" evidence="6">
    <location>
        <begin position="240"/>
        <end position="257"/>
    </location>
</feature>
<dbReference type="Proteomes" id="UP000654670">
    <property type="component" value="Unassembled WGS sequence"/>
</dbReference>
<comment type="subcellular location">
    <subcellularLocation>
        <location evidence="1">Endomembrane system</location>
        <topology evidence="1">Multi-pass membrane protein</topology>
    </subcellularLocation>
</comment>
<organism evidence="8 9">
    <name type="scientific">Sporolactobacillus putidus</name>
    <dbReference type="NCBI Taxonomy" id="492735"/>
    <lineage>
        <taxon>Bacteria</taxon>
        <taxon>Bacillati</taxon>
        <taxon>Bacillota</taxon>
        <taxon>Bacilli</taxon>
        <taxon>Bacillales</taxon>
        <taxon>Sporolactobacillaceae</taxon>
        <taxon>Sporolactobacillus</taxon>
    </lineage>
</organism>
<proteinExistence type="inferred from homology"/>
<keyword evidence="3 6" id="KW-0812">Transmembrane</keyword>
<reference evidence="8" key="1">
    <citation type="journal article" date="2014" name="Int. J. Syst. Evol. Microbiol.">
        <title>Complete genome sequence of Corynebacterium casei LMG S-19264T (=DSM 44701T), isolated from a smear-ripened cheese.</title>
        <authorList>
            <consortium name="US DOE Joint Genome Institute (JGI-PGF)"/>
            <person name="Walter F."/>
            <person name="Albersmeier A."/>
            <person name="Kalinowski J."/>
            <person name="Ruckert C."/>
        </authorList>
    </citation>
    <scope>NUCLEOTIDE SEQUENCE</scope>
    <source>
        <strain evidence="8">JCM 15325</strain>
    </source>
</reference>
<evidence type="ECO:0000256" key="3">
    <source>
        <dbReference type="ARBA" id="ARBA00022692"/>
    </source>
</evidence>
<comment type="similarity">
    <text evidence="2">Belongs to the EamA transporter family.</text>
</comment>
<dbReference type="EMBL" id="BMOK01000001">
    <property type="protein sequence ID" value="GGL43015.1"/>
    <property type="molecule type" value="Genomic_DNA"/>
</dbReference>
<evidence type="ECO:0000256" key="2">
    <source>
        <dbReference type="ARBA" id="ARBA00007362"/>
    </source>
</evidence>
<keyword evidence="5 6" id="KW-0472">Membrane</keyword>
<feature type="transmembrane region" description="Helical" evidence="6">
    <location>
        <begin position="35"/>
        <end position="55"/>
    </location>
</feature>
<dbReference type="InterPro" id="IPR037185">
    <property type="entry name" value="EmrE-like"/>
</dbReference>
<feature type="transmembrane region" description="Helical" evidence="6">
    <location>
        <begin position="178"/>
        <end position="199"/>
    </location>
</feature>
<keyword evidence="9" id="KW-1185">Reference proteome</keyword>
<accession>A0A917VXV7</accession>
<comment type="caution">
    <text evidence="8">The sequence shown here is derived from an EMBL/GenBank/DDBJ whole genome shotgun (WGS) entry which is preliminary data.</text>
</comment>
<reference evidence="8" key="2">
    <citation type="submission" date="2020-09" db="EMBL/GenBank/DDBJ databases">
        <authorList>
            <person name="Sun Q."/>
            <person name="Ohkuma M."/>
        </authorList>
    </citation>
    <scope>NUCLEOTIDE SEQUENCE</scope>
    <source>
        <strain evidence="8">JCM 15325</strain>
    </source>
</reference>
<evidence type="ECO:0000256" key="6">
    <source>
        <dbReference type="SAM" id="Phobius"/>
    </source>
</evidence>
<gene>
    <name evidence="8" type="ORF">GCM10007968_03690</name>
</gene>
<feature type="transmembrane region" description="Helical" evidence="6">
    <location>
        <begin position="67"/>
        <end position="87"/>
    </location>
</feature>
<dbReference type="SUPFAM" id="SSF103481">
    <property type="entry name" value="Multidrug resistance efflux transporter EmrE"/>
    <property type="match status" value="2"/>
</dbReference>
<evidence type="ECO:0000313" key="9">
    <source>
        <dbReference type="Proteomes" id="UP000654670"/>
    </source>
</evidence>
<dbReference type="InterPro" id="IPR000620">
    <property type="entry name" value="EamA_dom"/>
</dbReference>
<dbReference type="AlphaFoldDB" id="A0A917VXV7"/>
<evidence type="ECO:0000256" key="4">
    <source>
        <dbReference type="ARBA" id="ARBA00022989"/>
    </source>
</evidence>
<evidence type="ECO:0000313" key="8">
    <source>
        <dbReference type="EMBL" id="GGL43015.1"/>
    </source>
</evidence>
<feature type="domain" description="EamA" evidence="7">
    <location>
        <begin position="148"/>
        <end position="280"/>
    </location>
</feature>
<protein>
    <recommendedName>
        <fullName evidence="7">EamA domain-containing protein</fullName>
    </recommendedName>
</protein>
<dbReference type="PANTHER" id="PTHR32322:SF2">
    <property type="entry name" value="EAMA DOMAIN-CONTAINING PROTEIN"/>
    <property type="match status" value="1"/>
</dbReference>
<feature type="transmembrane region" description="Helical" evidence="6">
    <location>
        <begin position="205"/>
        <end position="228"/>
    </location>
</feature>
<feature type="transmembrane region" description="Helical" evidence="6">
    <location>
        <begin position="120"/>
        <end position="140"/>
    </location>
</feature>
<evidence type="ECO:0000259" key="7">
    <source>
        <dbReference type="Pfam" id="PF00892"/>
    </source>
</evidence>
<evidence type="ECO:0000256" key="5">
    <source>
        <dbReference type="ARBA" id="ARBA00023136"/>
    </source>
</evidence>
<evidence type="ECO:0000256" key="1">
    <source>
        <dbReference type="ARBA" id="ARBA00004127"/>
    </source>
</evidence>
<name>A0A917VXV7_9BACL</name>
<dbReference type="PANTHER" id="PTHR32322">
    <property type="entry name" value="INNER MEMBRANE TRANSPORTER"/>
    <property type="match status" value="1"/>
</dbReference>
<sequence length="299" mass="33893">MQSVHSKWLIYCIFVILWSGGAIFVELGLKFADPLPFLMLRFLIATVLMWTFCLFVKPSFPKQAFEWRMIILTAIFQQIGYQFFYFLALDNRISPGVLTIILGAQPILTAILMNEGTNRFQWIGLLFGMIGLTFVVWQQIFSGTLSTIGILYSLFSFLSITVGTILQKNVHTNLPINVSIQYTCSFIAFSTFSLFFHSLNVRWTGLFVLSLLFMALGVTVSATLLLYYMISKGKLTNTTSIFYCVPPFTAILDYITFGHKLNVPIVIGMVLIILGMVLINPQKVSKRTVNQSEIIKKHL</sequence>
<keyword evidence="4 6" id="KW-1133">Transmembrane helix</keyword>
<dbReference type="InterPro" id="IPR050638">
    <property type="entry name" value="AA-Vitamin_Transporters"/>
</dbReference>
<dbReference type="RefSeq" id="WP_188801310.1">
    <property type="nucleotide sequence ID" value="NZ_BMOK01000001.1"/>
</dbReference>